<evidence type="ECO:0000256" key="1">
    <source>
        <dbReference type="SAM" id="Phobius"/>
    </source>
</evidence>
<dbReference type="RefSeq" id="WP_092309264.1">
    <property type="nucleotide sequence ID" value="NZ_FNTJ01000001.1"/>
</dbReference>
<proteinExistence type="predicted"/>
<reference evidence="3" key="1">
    <citation type="submission" date="2016-10" db="EMBL/GenBank/DDBJ databases">
        <authorList>
            <person name="Varghese N."/>
            <person name="Submissions S."/>
        </authorList>
    </citation>
    <scope>NUCLEOTIDE SEQUENCE [LARGE SCALE GENOMIC DNA]</scope>
    <source>
        <strain evidence="3">DSM 9751</strain>
    </source>
</reference>
<dbReference type="EMBL" id="FNTJ01000001">
    <property type="protein sequence ID" value="SEB44617.1"/>
    <property type="molecule type" value="Genomic_DNA"/>
</dbReference>
<feature type="transmembrane region" description="Helical" evidence="1">
    <location>
        <begin position="81"/>
        <end position="98"/>
    </location>
</feature>
<evidence type="ECO:0000313" key="3">
    <source>
        <dbReference type="Proteomes" id="UP000198982"/>
    </source>
</evidence>
<dbReference type="InterPro" id="IPR045919">
    <property type="entry name" value="DUF6338"/>
</dbReference>
<dbReference type="Pfam" id="PF19865">
    <property type="entry name" value="DUF6338"/>
    <property type="match status" value="1"/>
</dbReference>
<dbReference type="AlphaFoldDB" id="A0A1H4JER9"/>
<gene>
    <name evidence="2" type="ORF">SAMN05216178_0361</name>
</gene>
<name>A0A1H4JER9_9PSED</name>
<organism evidence="2 3">
    <name type="scientific">Pseudomonas saponiphila</name>
    <dbReference type="NCBI Taxonomy" id="556534"/>
    <lineage>
        <taxon>Bacteria</taxon>
        <taxon>Pseudomonadati</taxon>
        <taxon>Pseudomonadota</taxon>
        <taxon>Gammaproteobacteria</taxon>
        <taxon>Pseudomonadales</taxon>
        <taxon>Pseudomonadaceae</taxon>
        <taxon>Pseudomonas</taxon>
    </lineage>
</organism>
<keyword evidence="1" id="KW-1133">Transmembrane helix</keyword>
<feature type="transmembrane region" description="Helical" evidence="1">
    <location>
        <begin position="41"/>
        <end position="61"/>
    </location>
</feature>
<feature type="transmembrane region" description="Helical" evidence="1">
    <location>
        <begin position="12"/>
        <end position="29"/>
    </location>
</feature>
<dbReference type="Proteomes" id="UP000198982">
    <property type="component" value="Unassembled WGS sequence"/>
</dbReference>
<protein>
    <submittedName>
        <fullName evidence="2">Uncharacterized protein</fullName>
    </submittedName>
</protein>
<keyword evidence="1" id="KW-0472">Membrane</keyword>
<keyword evidence="1" id="KW-0812">Transmembrane</keyword>
<keyword evidence="3" id="KW-1185">Reference proteome</keyword>
<evidence type="ECO:0000313" key="2">
    <source>
        <dbReference type="EMBL" id="SEB44617.1"/>
    </source>
</evidence>
<accession>A0A1H4JER9</accession>
<sequence>MEDLATNIVPLVQALIPGFLTTMIFYWLADVKKPGQFERTVQALIGTGLITMMVSGIQVGLSWVGENYFALGEWTPQVEGVWGIGLAVVLGLLLAFASNHDYLYRFARLLTLTSRSSYPEWIYAFRKREGMTVVLTLLDGRRLFGYPAVWPTDPKEGHFLITQPCWMDENNQWIETPGIESYLIANCDVYLIEFLEEITESEQREST</sequence>